<evidence type="ECO:0000313" key="6">
    <source>
        <dbReference type="EMBL" id="OIR18731.1"/>
    </source>
</evidence>
<dbReference type="SUPFAM" id="SSF53178">
    <property type="entry name" value="Peptidyl-tRNA hydrolase-like"/>
    <property type="match status" value="1"/>
</dbReference>
<reference evidence="6" key="1">
    <citation type="submission" date="2016-10" db="EMBL/GenBank/DDBJ databases">
        <title>Sequence of Gallionella enrichment culture.</title>
        <authorList>
            <person name="Poehlein A."/>
            <person name="Muehling M."/>
            <person name="Daniel R."/>
        </authorList>
    </citation>
    <scope>NUCLEOTIDE SEQUENCE</scope>
</reference>
<dbReference type="Pfam" id="PF01195">
    <property type="entry name" value="Pept_tRNA_hydro"/>
    <property type="match status" value="1"/>
</dbReference>
<dbReference type="NCBIfam" id="TIGR00447">
    <property type="entry name" value="pth"/>
    <property type="match status" value="1"/>
</dbReference>
<evidence type="ECO:0000256" key="2">
    <source>
        <dbReference type="ARBA" id="ARBA00022555"/>
    </source>
</evidence>
<dbReference type="PANTHER" id="PTHR17224:SF1">
    <property type="entry name" value="PEPTIDYL-TRNA HYDROLASE"/>
    <property type="match status" value="1"/>
</dbReference>
<dbReference type="AlphaFoldDB" id="A0A1J5TF60"/>
<dbReference type="GO" id="GO:0000049">
    <property type="term" value="F:tRNA binding"/>
    <property type="evidence" value="ECO:0007669"/>
    <property type="project" value="UniProtKB-KW"/>
</dbReference>
<dbReference type="PROSITE" id="PS01195">
    <property type="entry name" value="PEPT_TRNA_HYDROL_1"/>
    <property type="match status" value="1"/>
</dbReference>
<dbReference type="GO" id="GO:0004045">
    <property type="term" value="F:peptidyl-tRNA hydrolase activity"/>
    <property type="evidence" value="ECO:0007669"/>
    <property type="project" value="UniProtKB-EC"/>
</dbReference>
<keyword evidence="3 6" id="KW-0378">Hydrolase</keyword>
<comment type="similarity">
    <text evidence="5">Belongs to the PTH family.</text>
</comment>
<evidence type="ECO:0000256" key="4">
    <source>
        <dbReference type="ARBA" id="ARBA00022884"/>
    </source>
</evidence>
<keyword evidence="2" id="KW-0820">tRNA-binding</keyword>
<keyword evidence="4" id="KW-0694">RNA-binding</keyword>
<gene>
    <name evidence="6" type="primary">pth_2</name>
    <name evidence="6" type="ORF">GALL_10710</name>
</gene>
<sequence>MSISIVAGLGNPGRDYVDTRHNYGWIVVDAFARRHGLSWKEQARFEAEVARWDPSPDRTVWLMKPLTFMNVSGRSLGAFARFHKAAPSQVAVVYDDLTIDLGLRKVSHVGSAGGHNGVASVLEHLGQGFARYRLGIGPKTPPQMDLKDFVLGKFTPEQLALVQTNLETTLDGLELLLTRGIAHAMNQLNRRNSS</sequence>
<dbReference type="CDD" id="cd00462">
    <property type="entry name" value="PTH"/>
    <property type="match status" value="1"/>
</dbReference>
<name>A0A1J5TF60_9ZZZZ</name>
<protein>
    <recommendedName>
        <fullName evidence="1">peptidyl-tRNA hydrolase</fullName>
        <ecNumber evidence="1">3.1.1.29</ecNumber>
    </recommendedName>
</protein>
<dbReference type="InterPro" id="IPR001328">
    <property type="entry name" value="Pept_tRNA_hydro"/>
</dbReference>
<dbReference type="PANTHER" id="PTHR17224">
    <property type="entry name" value="PEPTIDYL-TRNA HYDROLASE"/>
    <property type="match status" value="1"/>
</dbReference>
<evidence type="ECO:0000256" key="3">
    <source>
        <dbReference type="ARBA" id="ARBA00022801"/>
    </source>
</evidence>
<accession>A0A1J5TF60</accession>
<dbReference type="InterPro" id="IPR018171">
    <property type="entry name" value="Pept_tRNA_hydro_CS"/>
</dbReference>
<evidence type="ECO:0000256" key="5">
    <source>
        <dbReference type="ARBA" id="ARBA00038063"/>
    </source>
</evidence>
<organism evidence="6">
    <name type="scientific">mine drainage metagenome</name>
    <dbReference type="NCBI Taxonomy" id="410659"/>
    <lineage>
        <taxon>unclassified sequences</taxon>
        <taxon>metagenomes</taxon>
        <taxon>ecological metagenomes</taxon>
    </lineage>
</organism>
<dbReference type="HAMAP" id="MF_00083">
    <property type="entry name" value="Pept_tRNA_hydro_bact"/>
    <property type="match status" value="1"/>
</dbReference>
<proteinExistence type="inferred from homology"/>
<dbReference type="InterPro" id="IPR036416">
    <property type="entry name" value="Pept_tRNA_hydro_sf"/>
</dbReference>
<dbReference type="EMBL" id="MLJW01000002">
    <property type="protein sequence ID" value="OIR18731.1"/>
    <property type="molecule type" value="Genomic_DNA"/>
</dbReference>
<dbReference type="Gene3D" id="3.40.50.1470">
    <property type="entry name" value="Peptidyl-tRNA hydrolase"/>
    <property type="match status" value="1"/>
</dbReference>
<dbReference type="EC" id="3.1.1.29" evidence="1"/>
<evidence type="ECO:0000256" key="1">
    <source>
        <dbReference type="ARBA" id="ARBA00013260"/>
    </source>
</evidence>
<comment type="caution">
    <text evidence="6">The sequence shown here is derived from an EMBL/GenBank/DDBJ whole genome shotgun (WGS) entry which is preliminary data.</text>
</comment>